<dbReference type="KEGG" id="gca:Galf_0891"/>
<evidence type="ECO:0000259" key="1">
    <source>
        <dbReference type="Pfam" id="PF13304"/>
    </source>
</evidence>
<keyword evidence="3" id="KW-1185">Reference proteome</keyword>
<name>D9SEE7_GALCS</name>
<dbReference type="AlphaFoldDB" id="D9SEE7"/>
<evidence type="ECO:0000313" key="3">
    <source>
        <dbReference type="Proteomes" id="UP000001235"/>
    </source>
</evidence>
<gene>
    <name evidence="2" type="ordered locus">Galf_0891</name>
</gene>
<dbReference type="HOGENOM" id="CLU_035814_2_0_4"/>
<dbReference type="EMBL" id="CP002159">
    <property type="protein sequence ID" value="ADL54923.1"/>
    <property type="molecule type" value="Genomic_DNA"/>
</dbReference>
<dbReference type="STRING" id="395494.Galf_0891"/>
<dbReference type="Pfam" id="PF13304">
    <property type="entry name" value="AAA_21"/>
    <property type="match status" value="1"/>
</dbReference>
<reference evidence="2 3" key="1">
    <citation type="submission" date="2010-08" db="EMBL/GenBank/DDBJ databases">
        <title>Complete sequence of Gallionella capsiferriformans ES-2.</title>
        <authorList>
            <consortium name="US DOE Joint Genome Institute"/>
            <person name="Lucas S."/>
            <person name="Copeland A."/>
            <person name="Lapidus A."/>
            <person name="Cheng J.-F."/>
            <person name="Bruce D."/>
            <person name="Goodwin L."/>
            <person name="Pitluck S."/>
            <person name="Chertkov O."/>
            <person name="Davenport K.W."/>
            <person name="Detter J.C."/>
            <person name="Han C."/>
            <person name="Tapia R."/>
            <person name="Land M."/>
            <person name="Hauser L."/>
            <person name="Chang Y.-J."/>
            <person name="Jeffries C."/>
            <person name="Kyrpides N."/>
            <person name="Ivanova N."/>
            <person name="Mikhailova N."/>
            <person name="Shelobolina E.S."/>
            <person name="Picardal F."/>
            <person name="Roden E."/>
            <person name="Emerson D."/>
            <person name="Woyke T."/>
        </authorList>
    </citation>
    <scope>NUCLEOTIDE SEQUENCE [LARGE SCALE GENOMIC DNA]</scope>
    <source>
        <strain evidence="2 3">ES-2</strain>
    </source>
</reference>
<dbReference type="OrthoDB" id="104167at2"/>
<protein>
    <submittedName>
        <fullName evidence="2">SMC domain protein</fullName>
    </submittedName>
</protein>
<dbReference type="RefSeq" id="WP_013292864.1">
    <property type="nucleotide sequence ID" value="NC_014394.1"/>
</dbReference>
<dbReference type="GO" id="GO:0000731">
    <property type="term" value="P:DNA synthesis involved in DNA repair"/>
    <property type="evidence" value="ECO:0007669"/>
    <property type="project" value="TreeGrafter"/>
</dbReference>
<dbReference type="InterPro" id="IPR027417">
    <property type="entry name" value="P-loop_NTPase"/>
</dbReference>
<dbReference type="GO" id="GO:0016887">
    <property type="term" value="F:ATP hydrolysis activity"/>
    <property type="evidence" value="ECO:0007669"/>
    <property type="project" value="InterPro"/>
</dbReference>
<dbReference type="Gene3D" id="3.40.50.300">
    <property type="entry name" value="P-loop containing nucleotide triphosphate hydrolases"/>
    <property type="match status" value="1"/>
</dbReference>
<dbReference type="InterPro" id="IPR003959">
    <property type="entry name" value="ATPase_AAA_core"/>
</dbReference>
<dbReference type="GO" id="GO:0006302">
    <property type="term" value="P:double-strand break repair"/>
    <property type="evidence" value="ECO:0007669"/>
    <property type="project" value="TreeGrafter"/>
</dbReference>
<evidence type="ECO:0000313" key="2">
    <source>
        <dbReference type="EMBL" id="ADL54923.1"/>
    </source>
</evidence>
<dbReference type="eggNOG" id="COG4637">
    <property type="taxonomic scope" value="Bacteria"/>
</dbReference>
<organism evidence="2 3">
    <name type="scientific">Gallionella capsiferriformans (strain ES-2)</name>
    <name type="common">Gallionella ferruginea capsiferriformans (strain ES-2)</name>
    <dbReference type="NCBI Taxonomy" id="395494"/>
    <lineage>
        <taxon>Bacteria</taxon>
        <taxon>Pseudomonadati</taxon>
        <taxon>Pseudomonadota</taxon>
        <taxon>Betaproteobacteria</taxon>
        <taxon>Nitrosomonadales</taxon>
        <taxon>Gallionellaceae</taxon>
        <taxon>Gallionella</taxon>
    </lineage>
</organism>
<dbReference type="InterPro" id="IPR014555">
    <property type="entry name" value="RecF-like"/>
</dbReference>
<sequence length="394" mass="44784">MIEKIFIRNFKSAGSLTLPLSKFNCFIGMNGVGKSTILQAIDFISQLMTGNVQNWLISRGWTVQELNCKLLKDSNILISVEYRTQAGQLLIWYAGFNRYDLRCSWERIKLDEDVIFISRGHEYQTEGRKQPISFTFQGSILSQLKDSELPSIILEFRNALRRIRSLELLSPHLLRKRARTEDKDIGAGGEKLSGYLHNIKGDAKEHLLALLKMFYPDLIDFRVASLRAGWKKLMVVEQFGEHKLETEATHLSDGLLRILAVLAQAESDHPLIMLDEIENGINPEIIEKLVDTLVKSPQQIIVTTHSPMILNYLEDDVARKSVQYIYKNAGGLTRARRFFEIPNIGKKLEFMGAGEAFVDTDLVQLTEECIALDEEDDLAERLRDEAVAKAEAKA</sequence>
<feature type="domain" description="ATPase AAA-type core" evidence="1">
    <location>
        <begin position="23"/>
        <end position="310"/>
    </location>
</feature>
<dbReference type="GO" id="GO:0005524">
    <property type="term" value="F:ATP binding"/>
    <property type="evidence" value="ECO:0007669"/>
    <property type="project" value="InterPro"/>
</dbReference>
<dbReference type="SUPFAM" id="SSF52540">
    <property type="entry name" value="P-loop containing nucleoside triphosphate hydrolases"/>
    <property type="match status" value="1"/>
</dbReference>
<dbReference type="Proteomes" id="UP000001235">
    <property type="component" value="Chromosome"/>
</dbReference>
<dbReference type="PANTHER" id="PTHR32182">
    <property type="entry name" value="DNA REPLICATION AND REPAIR PROTEIN RECF"/>
    <property type="match status" value="1"/>
</dbReference>
<dbReference type="PANTHER" id="PTHR32182:SF22">
    <property type="entry name" value="ATP-DEPENDENT ENDONUCLEASE, OLD FAMILY-RELATED"/>
    <property type="match status" value="1"/>
</dbReference>
<accession>D9SEE7</accession>
<dbReference type="PIRSF" id="PIRSF029347">
    <property type="entry name" value="RecF"/>
    <property type="match status" value="1"/>
</dbReference>
<proteinExistence type="predicted"/>